<evidence type="ECO:0000313" key="2">
    <source>
        <dbReference type="EMBL" id="PSR25258.1"/>
    </source>
</evidence>
<evidence type="ECO:0000259" key="1">
    <source>
        <dbReference type="Pfam" id="PF00149"/>
    </source>
</evidence>
<feature type="domain" description="Calcineurin-like phosphoesterase" evidence="1">
    <location>
        <begin position="63"/>
        <end position="250"/>
    </location>
</feature>
<comment type="caution">
    <text evidence="2">The sequence shown here is derived from an EMBL/GenBank/DDBJ whole genome shotgun (WGS) entry which is preliminary data.</text>
</comment>
<reference evidence="2 3" key="1">
    <citation type="journal article" date="2014" name="BMC Genomics">
        <title>Comparison of environmental and isolate Sulfobacillus genomes reveals diverse carbon, sulfur, nitrogen, and hydrogen metabolisms.</title>
        <authorList>
            <person name="Justice N.B."/>
            <person name="Norman A."/>
            <person name="Brown C.T."/>
            <person name="Singh A."/>
            <person name="Thomas B.C."/>
            <person name="Banfield J.F."/>
        </authorList>
    </citation>
    <scope>NUCLEOTIDE SEQUENCE [LARGE SCALE GENOMIC DNA]</scope>
    <source>
        <strain evidence="2">AMDSBA5</strain>
    </source>
</reference>
<dbReference type="Pfam" id="PF00149">
    <property type="entry name" value="Metallophos"/>
    <property type="match status" value="1"/>
</dbReference>
<dbReference type="InterPro" id="IPR004843">
    <property type="entry name" value="Calcineurin-like_PHP"/>
</dbReference>
<sequence>MTMANPEQPSLASGVSPGKHLQDALTSRRQFLRQFLGASFMAAGGIWMRDKVFASSTGPSQPLRFVQLSDTHIGYQGDANRDVLGSLAIALGAIALLDPKPDFIVVTGDLTQGTSQESERLKRFQTFRHHLLSLHIPVYTVAGEHDALMDQGKSYEKAMGPLYYDFRLHGVQFYALDNVSRGFFVGEKQRQWLKQRLKQANPLAPTVIFCHAPLYDVFSPWNWYTYDAHEVLKLFAPFHHLSVFFGHVHQLLNHQASFITQYGAMPTSWPLPEPGFLTVLERWPQSTSDPYMGLGFRVVDIKNAGMVQIQNVLLQDAVNLRRRSSP</sequence>
<dbReference type="Proteomes" id="UP000242705">
    <property type="component" value="Unassembled WGS sequence"/>
</dbReference>
<gene>
    <name evidence="2" type="ORF">C7B47_12585</name>
</gene>
<dbReference type="PROSITE" id="PS51318">
    <property type="entry name" value="TAT"/>
    <property type="match status" value="1"/>
</dbReference>
<proteinExistence type="predicted"/>
<dbReference type="InterPro" id="IPR029052">
    <property type="entry name" value="Metallo-depent_PP-like"/>
</dbReference>
<dbReference type="AlphaFoldDB" id="A0A2T2WSN5"/>
<dbReference type="PANTHER" id="PTHR43143">
    <property type="entry name" value="METALLOPHOSPHOESTERASE, CALCINEURIN SUPERFAMILY"/>
    <property type="match status" value="1"/>
</dbReference>
<dbReference type="InterPro" id="IPR051918">
    <property type="entry name" value="STPP_CPPED1"/>
</dbReference>
<dbReference type="GO" id="GO:0016787">
    <property type="term" value="F:hydrolase activity"/>
    <property type="evidence" value="ECO:0007669"/>
    <property type="project" value="InterPro"/>
</dbReference>
<dbReference type="Gene3D" id="3.60.21.10">
    <property type="match status" value="1"/>
</dbReference>
<accession>A0A2T2WSN5</accession>
<dbReference type="SUPFAM" id="SSF56300">
    <property type="entry name" value="Metallo-dependent phosphatases"/>
    <property type="match status" value="1"/>
</dbReference>
<protein>
    <submittedName>
        <fullName evidence="2">Metallophosphoesterase</fullName>
    </submittedName>
</protein>
<name>A0A2T2WSN5_SULTH</name>
<evidence type="ECO:0000313" key="3">
    <source>
        <dbReference type="Proteomes" id="UP000242705"/>
    </source>
</evidence>
<dbReference type="EMBL" id="PXYX01000033">
    <property type="protein sequence ID" value="PSR25258.1"/>
    <property type="molecule type" value="Genomic_DNA"/>
</dbReference>
<organism evidence="2 3">
    <name type="scientific">Sulfobacillus thermosulfidooxidans</name>
    <dbReference type="NCBI Taxonomy" id="28034"/>
    <lineage>
        <taxon>Bacteria</taxon>
        <taxon>Bacillati</taxon>
        <taxon>Bacillota</taxon>
        <taxon>Clostridia</taxon>
        <taxon>Eubacteriales</taxon>
        <taxon>Clostridiales Family XVII. Incertae Sedis</taxon>
        <taxon>Sulfobacillus</taxon>
    </lineage>
</organism>
<dbReference type="InterPro" id="IPR006311">
    <property type="entry name" value="TAT_signal"/>
</dbReference>
<dbReference type="PANTHER" id="PTHR43143:SF1">
    <property type="entry name" value="SERINE_THREONINE-PROTEIN PHOSPHATASE CPPED1"/>
    <property type="match status" value="1"/>
</dbReference>